<evidence type="ECO:0000313" key="3">
    <source>
        <dbReference type="EMBL" id="KAL0637404.1"/>
    </source>
</evidence>
<dbReference type="Gene3D" id="3.40.50.720">
    <property type="entry name" value="NAD(P)-binding Rossmann-like Domain"/>
    <property type="match status" value="1"/>
</dbReference>
<comment type="caution">
    <text evidence="3">The sequence shown here is derived from an EMBL/GenBank/DDBJ whole genome shotgun (WGS) entry which is preliminary data.</text>
</comment>
<dbReference type="Proteomes" id="UP001447188">
    <property type="component" value="Unassembled WGS sequence"/>
</dbReference>
<dbReference type="PANTHER" id="PTHR43267">
    <property type="entry name" value="TRNA THREONYLCARBAMOYLADENOSINE DEHYDRATASE"/>
    <property type="match status" value="1"/>
</dbReference>
<dbReference type="PANTHER" id="PTHR43267:SF2">
    <property type="entry name" value="TRNA THREONYLCARBAMOYLADENOSINE DEHYDRATASE 1-RELATED"/>
    <property type="match status" value="1"/>
</dbReference>
<keyword evidence="1" id="KW-0812">Transmembrane</keyword>
<feature type="domain" description="THIF-type NAD/FAD binding fold" evidence="2">
    <location>
        <begin position="95"/>
        <end position="350"/>
    </location>
</feature>
<dbReference type="EMBL" id="JBBBZM010000035">
    <property type="protein sequence ID" value="KAL0637404.1"/>
    <property type="molecule type" value="Genomic_DNA"/>
</dbReference>
<organism evidence="3 4">
    <name type="scientific">Discina gigas</name>
    <dbReference type="NCBI Taxonomy" id="1032678"/>
    <lineage>
        <taxon>Eukaryota</taxon>
        <taxon>Fungi</taxon>
        <taxon>Dikarya</taxon>
        <taxon>Ascomycota</taxon>
        <taxon>Pezizomycotina</taxon>
        <taxon>Pezizomycetes</taxon>
        <taxon>Pezizales</taxon>
        <taxon>Discinaceae</taxon>
        <taxon>Discina</taxon>
    </lineage>
</organism>
<sequence>MDTKLLNSHRAQLALTALVSGIVVGSTILAFQKLDRLSKVKSLKDSIPRSSNSTALTGYSSAAASSELQGESDAVLAANARRGDWDEDLILEQLARNRTFLGEEGLAKVRNSFVIVVGCGGVGSWVATMLLRSGVGKIRLIDFDQVTLSSLNRHAVATLADVGTPKVQTLRKRLEEVAPWVSIDARNELWRVEVGDDLLAGSPTFVVDAIDNIATKVDLLYYCKSRNIPIISSMGAGCKSDPTRICIGDISNSTDDPLSRSTRRRLRLKGITTGIPVVYSTEKPGPGKAALLPLPEDEYNKGKVGELGVLPDFRVRILPVLGTMPGIFGLCLANHILTTIAGYPTEYAAGKDRRKLYEEIGAQLAGQESRLRGNAVGLRIPLTEKDIGYAVEEVFKGKSVVSGFFTRLMLTRWEPLPEPEDAGCWTENDHQVSLDNVVLMTKDEAKKHEEEVLRGRRSPGDVWGGEVVKRVEERRKEEAAYAQYR</sequence>
<keyword evidence="4" id="KW-1185">Reference proteome</keyword>
<feature type="transmembrane region" description="Helical" evidence="1">
    <location>
        <begin position="12"/>
        <end position="31"/>
    </location>
</feature>
<evidence type="ECO:0000256" key="1">
    <source>
        <dbReference type="SAM" id="Phobius"/>
    </source>
</evidence>
<accession>A0ABR3GN94</accession>
<keyword evidence="1" id="KW-1133">Transmembrane helix</keyword>
<gene>
    <name evidence="3" type="ORF">Q9L58_003607</name>
</gene>
<dbReference type="InterPro" id="IPR000594">
    <property type="entry name" value="ThiF_NAD_FAD-bd"/>
</dbReference>
<dbReference type="InterPro" id="IPR035985">
    <property type="entry name" value="Ubiquitin-activating_enz"/>
</dbReference>
<evidence type="ECO:0000313" key="4">
    <source>
        <dbReference type="Proteomes" id="UP001447188"/>
    </source>
</evidence>
<evidence type="ECO:0000259" key="2">
    <source>
        <dbReference type="Pfam" id="PF00899"/>
    </source>
</evidence>
<dbReference type="CDD" id="cd00755">
    <property type="entry name" value="YgdL_like"/>
    <property type="match status" value="1"/>
</dbReference>
<reference evidence="3 4" key="1">
    <citation type="submission" date="2024-02" db="EMBL/GenBank/DDBJ databases">
        <title>Discinaceae phylogenomics.</title>
        <authorList>
            <person name="Dirks A.C."/>
            <person name="James T.Y."/>
        </authorList>
    </citation>
    <scope>NUCLEOTIDE SEQUENCE [LARGE SCALE GENOMIC DNA]</scope>
    <source>
        <strain evidence="3 4">ACD0624</strain>
    </source>
</reference>
<dbReference type="SUPFAM" id="SSF69572">
    <property type="entry name" value="Activating enzymes of the ubiquitin-like proteins"/>
    <property type="match status" value="1"/>
</dbReference>
<proteinExistence type="predicted"/>
<dbReference type="InterPro" id="IPR045886">
    <property type="entry name" value="ThiF/MoeB/HesA"/>
</dbReference>
<keyword evidence="1" id="KW-0472">Membrane</keyword>
<name>A0ABR3GN94_9PEZI</name>
<dbReference type="Pfam" id="PF00899">
    <property type="entry name" value="ThiF"/>
    <property type="match status" value="1"/>
</dbReference>
<protein>
    <recommendedName>
        <fullName evidence="2">THIF-type NAD/FAD binding fold domain-containing protein</fullName>
    </recommendedName>
</protein>